<gene>
    <name evidence="6" type="ORF">SAMN02745751_03699</name>
</gene>
<dbReference type="GO" id="GO:0016301">
    <property type="term" value="F:kinase activity"/>
    <property type="evidence" value="ECO:0007669"/>
    <property type="project" value="UniProtKB-KW"/>
</dbReference>
<dbReference type="InterPro" id="IPR014710">
    <property type="entry name" value="RmlC-like_jellyroll"/>
</dbReference>
<keyword evidence="1" id="KW-0805">Transcription regulation</keyword>
<evidence type="ECO:0000259" key="5">
    <source>
        <dbReference type="PROSITE" id="PS51063"/>
    </source>
</evidence>
<name>A0A1M6N6Y0_9FIRM</name>
<evidence type="ECO:0000256" key="3">
    <source>
        <dbReference type="ARBA" id="ARBA00023163"/>
    </source>
</evidence>
<evidence type="ECO:0000313" key="7">
    <source>
        <dbReference type="Proteomes" id="UP000184052"/>
    </source>
</evidence>
<dbReference type="RefSeq" id="WP_073051176.1">
    <property type="nucleotide sequence ID" value="NZ_FQZL01000062.1"/>
</dbReference>
<dbReference type="PROSITE" id="PS51063">
    <property type="entry name" value="HTH_CRP_2"/>
    <property type="match status" value="1"/>
</dbReference>
<feature type="domain" description="Cyclic nucleotide-binding" evidence="4">
    <location>
        <begin position="44"/>
        <end position="128"/>
    </location>
</feature>
<dbReference type="Pfam" id="PF00027">
    <property type="entry name" value="cNMP_binding"/>
    <property type="match status" value="1"/>
</dbReference>
<sequence length="225" mass="26421">MLKYYFDKETYDKYTKYFLEKFSEKGIIHKYMKNEIIKKEPGCIYIVIKGRVIQELISKNGKKITLFMLNPGTIFGEMEYFDKSEACSVSTVMFKDTVISIVPHNIIRNELKDNPELYDYLIYTMIRKYRILMLKYADDNFNDFNGKLASTLIRFAVMESGDLYNGAVINNIQNLTVFSRYLSCSRSTVSIAINKLKEEGVIKLNKNQIIIKDKEKLEGYVNYIW</sequence>
<accession>A0A1M6N6Y0</accession>
<protein>
    <submittedName>
        <fullName evidence="6">cAMP-binding domain of CRP or a regulatory subunit of cAMP-dependent protein kinases</fullName>
    </submittedName>
</protein>
<dbReference type="OrthoDB" id="8254501at2"/>
<dbReference type="PANTHER" id="PTHR24567">
    <property type="entry name" value="CRP FAMILY TRANSCRIPTIONAL REGULATORY PROTEIN"/>
    <property type="match status" value="1"/>
</dbReference>
<dbReference type="InterPro" id="IPR018490">
    <property type="entry name" value="cNMP-bd_dom_sf"/>
</dbReference>
<dbReference type="STRING" id="1121476.SAMN02745751_03699"/>
<dbReference type="InterPro" id="IPR000595">
    <property type="entry name" value="cNMP-bd_dom"/>
</dbReference>
<evidence type="ECO:0000313" key="6">
    <source>
        <dbReference type="EMBL" id="SHJ91479.1"/>
    </source>
</evidence>
<keyword evidence="2" id="KW-0238">DNA-binding</keyword>
<dbReference type="PANTHER" id="PTHR24567:SF74">
    <property type="entry name" value="HTH-TYPE TRANSCRIPTIONAL REGULATOR ARCR"/>
    <property type="match status" value="1"/>
</dbReference>
<evidence type="ECO:0000256" key="1">
    <source>
        <dbReference type="ARBA" id="ARBA00023015"/>
    </source>
</evidence>
<reference evidence="6 7" key="1">
    <citation type="submission" date="2016-11" db="EMBL/GenBank/DDBJ databases">
        <authorList>
            <person name="Jaros S."/>
            <person name="Januszkiewicz K."/>
            <person name="Wedrychowicz H."/>
        </authorList>
    </citation>
    <scope>NUCLEOTIDE SEQUENCE [LARGE SCALE GENOMIC DNA]</scope>
    <source>
        <strain evidence="6 7">DSM 17477</strain>
    </source>
</reference>
<dbReference type="CDD" id="cd00038">
    <property type="entry name" value="CAP_ED"/>
    <property type="match status" value="1"/>
</dbReference>
<keyword evidence="6" id="KW-0808">Transferase</keyword>
<proteinExistence type="predicted"/>
<dbReference type="Proteomes" id="UP000184052">
    <property type="component" value="Unassembled WGS sequence"/>
</dbReference>
<dbReference type="InterPro" id="IPR050397">
    <property type="entry name" value="Env_Response_Regulators"/>
</dbReference>
<dbReference type="GO" id="GO:0005829">
    <property type="term" value="C:cytosol"/>
    <property type="evidence" value="ECO:0007669"/>
    <property type="project" value="TreeGrafter"/>
</dbReference>
<evidence type="ECO:0000256" key="2">
    <source>
        <dbReference type="ARBA" id="ARBA00023125"/>
    </source>
</evidence>
<dbReference type="PROSITE" id="PS50042">
    <property type="entry name" value="CNMP_BINDING_3"/>
    <property type="match status" value="1"/>
</dbReference>
<keyword evidence="3" id="KW-0804">Transcription</keyword>
<dbReference type="InterPro" id="IPR012318">
    <property type="entry name" value="HTH_CRP"/>
</dbReference>
<keyword evidence="6" id="KW-0418">Kinase</keyword>
<feature type="domain" description="HTH crp-type" evidence="5">
    <location>
        <begin position="142"/>
        <end position="215"/>
    </location>
</feature>
<dbReference type="AlphaFoldDB" id="A0A1M6N6Y0"/>
<keyword evidence="7" id="KW-1185">Reference proteome</keyword>
<dbReference type="SUPFAM" id="SSF51206">
    <property type="entry name" value="cAMP-binding domain-like"/>
    <property type="match status" value="1"/>
</dbReference>
<dbReference type="GO" id="GO:0003700">
    <property type="term" value="F:DNA-binding transcription factor activity"/>
    <property type="evidence" value="ECO:0007669"/>
    <property type="project" value="TreeGrafter"/>
</dbReference>
<organism evidence="6 7">
    <name type="scientific">Dethiosulfatibacter aminovorans DSM 17477</name>
    <dbReference type="NCBI Taxonomy" id="1121476"/>
    <lineage>
        <taxon>Bacteria</taxon>
        <taxon>Bacillati</taxon>
        <taxon>Bacillota</taxon>
        <taxon>Tissierellia</taxon>
        <taxon>Dethiosulfatibacter</taxon>
    </lineage>
</organism>
<dbReference type="SUPFAM" id="SSF46785">
    <property type="entry name" value="Winged helix' DNA-binding domain"/>
    <property type="match status" value="1"/>
</dbReference>
<dbReference type="EMBL" id="FQZL01000062">
    <property type="protein sequence ID" value="SHJ91479.1"/>
    <property type="molecule type" value="Genomic_DNA"/>
</dbReference>
<dbReference type="Gene3D" id="2.60.120.10">
    <property type="entry name" value="Jelly Rolls"/>
    <property type="match status" value="1"/>
</dbReference>
<evidence type="ECO:0000259" key="4">
    <source>
        <dbReference type="PROSITE" id="PS50042"/>
    </source>
</evidence>
<dbReference type="Pfam" id="PF13545">
    <property type="entry name" value="HTH_Crp_2"/>
    <property type="match status" value="1"/>
</dbReference>
<dbReference type="GO" id="GO:0003677">
    <property type="term" value="F:DNA binding"/>
    <property type="evidence" value="ECO:0007669"/>
    <property type="project" value="UniProtKB-KW"/>
</dbReference>
<dbReference type="InterPro" id="IPR036390">
    <property type="entry name" value="WH_DNA-bd_sf"/>
</dbReference>